<dbReference type="Pfam" id="PF11680">
    <property type="entry name" value="DUF3276"/>
    <property type="match status" value="1"/>
</dbReference>
<dbReference type="InterPro" id="IPR006628">
    <property type="entry name" value="PUR-bd_fam"/>
</dbReference>
<dbReference type="Proteomes" id="UP000215559">
    <property type="component" value="Unassembled WGS sequence"/>
</dbReference>
<evidence type="ECO:0000256" key="2">
    <source>
        <dbReference type="ARBA" id="ARBA00023125"/>
    </source>
</evidence>
<dbReference type="GO" id="GO:0000977">
    <property type="term" value="F:RNA polymerase II transcription regulatory region sequence-specific DNA binding"/>
    <property type="evidence" value="ECO:0007669"/>
    <property type="project" value="InterPro"/>
</dbReference>
<dbReference type="AlphaFoldDB" id="A0A235BTV6"/>
<accession>A0A235BTV6</accession>
<proteinExistence type="inferred from homology"/>
<dbReference type="SMART" id="SM00712">
    <property type="entry name" value="PUR"/>
    <property type="match status" value="1"/>
</dbReference>
<reference evidence="3 4" key="1">
    <citation type="submission" date="2017-07" db="EMBL/GenBank/DDBJ databases">
        <title>Recovery of genomes from metagenomes via a dereplication, aggregation, and scoring strategy.</title>
        <authorList>
            <person name="Sieber C.M."/>
            <person name="Probst A.J."/>
            <person name="Sharrar A."/>
            <person name="Thomas B.C."/>
            <person name="Hess M."/>
            <person name="Tringe S.G."/>
            <person name="Banfield J.F."/>
        </authorList>
    </citation>
    <scope>NUCLEOTIDE SEQUENCE [LARGE SCALE GENOMIC DNA]</scope>
    <source>
        <strain evidence="3">JGI_Cruoil_03_51_56</strain>
    </source>
</reference>
<organism evidence="3 4">
    <name type="scientific">candidate division WOR-3 bacterium JGI_Cruoil_03_51_56</name>
    <dbReference type="NCBI Taxonomy" id="1973747"/>
    <lineage>
        <taxon>Bacteria</taxon>
        <taxon>Bacteria division WOR-3</taxon>
    </lineage>
</organism>
<comment type="caution">
    <text evidence="3">The sequence shown here is derived from an EMBL/GenBank/DDBJ whole genome shotgun (WGS) entry which is preliminary data.</text>
</comment>
<evidence type="ECO:0000313" key="3">
    <source>
        <dbReference type="EMBL" id="OYD15632.1"/>
    </source>
</evidence>
<gene>
    <name evidence="3" type="ORF">CH330_05205</name>
</gene>
<name>A0A235BTV6_UNCW3</name>
<dbReference type="EMBL" id="NOZP01000090">
    <property type="protein sequence ID" value="OYD15632.1"/>
    <property type="molecule type" value="Genomic_DNA"/>
</dbReference>
<dbReference type="GO" id="GO:0032422">
    <property type="term" value="F:purine-rich negative regulatory element binding"/>
    <property type="evidence" value="ECO:0007669"/>
    <property type="project" value="InterPro"/>
</dbReference>
<evidence type="ECO:0000256" key="1">
    <source>
        <dbReference type="ARBA" id="ARBA00009251"/>
    </source>
</evidence>
<comment type="similarity">
    <text evidence="1">Belongs to the PUR DNA-binding protein family.</text>
</comment>
<protein>
    <submittedName>
        <fullName evidence="3">Uncharacterized protein</fullName>
    </submittedName>
</protein>
<evidence type="ECO:0000313" key="4">
    <source>
        <dbReference type="Proteomes" id="UP000215559"/>
    </source>
</evidence>
<keyword evidence="2" id="KW-0238">DNA-binding</keyword>
<dbReference type="Gene3D" id="3.10.450.700">
    <property type="match status" value="1"/>
</dbReference>
<sequence>MMSEQKCHGEELFSTRVHAGSRTYFIDVQRAATGVKYIKIGESRRGEGKRHEHHRVMVFEEYFTEFLHALTEAVPFMRPDPLPSQISVVRKEHPRAYEKWTEEEDARLRSMFGAGKDAAEMAAVLQRQRGAIRSRLRKLGLLS</sequence>